<proteinExistence type="predicted"/>
<protein>
    <submittedName>
        <fullName evidence="1">Uncharacterized protein</fullName>
    </submittedName>
</protein>
<reference evidence="1" key="1">
    <citation type="journal article" date="2021" name="Proc. Natl. Acad. Sci. U.S.A.">
        <title>A Catalog of Tens of Thousands of Viruses from Human Metagenomes Reveals Hidden Associations with Chronic Diseases.</title>
        <authorList>
            <person name="Tisza M.J."/>
            <person name="Buck C.B."/>
        </authorList>
    </citation>
    <scope>NUCLEOTIDE SEQUENCE</scope>
    <source>
        <strain evidence="1">Ct2vX3</strain>
    </source>
</reference>
<evidence type="ECO:0000313" key="1">
    <source>
        <dbReference type="EMBL" id="DAE11631.1"/>
    </source>
</evidence>
<sequence>MITGFRLERINCPICGKEIIVSNNDETYFEFWCDDCNIDIYIQQEDSPQ</sequence>
<organism evidence="1">
    <name type="scientific">Siphoviridae sp. ct2vX3</name>
    <dbReference type="NCBI Taxonomy" id="2825318"/>
    <lineage>
        <taxon>Viruses</taxon>
        <taxon>Duplodnaviria</taxon>
        <taxon>Heunggongvirae</taxon>
        <taxon>Uroviricota</taxon>
        <taxon>Caudoviricetes</taxon>
    </lineage>
</organism>
<dbReference type="EMBL" id="BK015535">
    <property type="protein sequence ID" value="DAE11631.1"/>
    <property type="molecule type" value="Genomic_DNA"/>
</dbReference>
<accession>A0A8S5PX95</accession>
<name>A0A8S5PX95_9CAUD</name>